<dbReference type="AlphaFoldDB" id="A0AAQ3RLI0"/>
<evidence type="ECO:0000313" key="1">
    <source>
        <dbReference type="EMBL" id="WVY97362.1"/>
    </source>
</evidence>
<protein>
    <submittedName>
        <fullName evidence="1">Uncharacterized protein</fullName>
    </submittedName>
</protein>
<feature type="non-terminal residue" evidence="1">
    <location>
        <position position="1"/>
    </location>
</feature>
<gene>
    <name evidence="1" type="ORF">V8G54_029513</name>
</gene>
<keyword evidence="2" id="KW-1185">Reference proteome</keyword>
<proteinExistence type="predicted"/>
<organism evidence="1 2">
    <name type="scientific">Vigna mungo</name>
    <name type="common">Black gram</name>
    <name type="synonym">Phaseolus mungo</name>
    <dbReference type="NCBI Taxonomy" id="3915"/>
    <lineage>
        <taxon>Eukaryota</taxon>
        <taxon>Viridiplantae</taxon>
        <taxon>Streptophyta</taxon>
        <taxon>Embryophyta</taxon>
        <taxon>Tracheophyta</taxon>
        <taxon>Spermatophyta</taxon>
        <taxon>Magnoliopsida</taxon>
        <taxon>eudicotyledons</taxon>
        <taxon>Gunneridae</taxon>
        <taxon>Pentapetalae</taxon>
        <taxon>rosids</taxon>
        <taxon>fabids</taxon>
        <taxon>Fabales</taxon>
        <taxon>Fabaceae</taxon>
        <taxon>Papilionoideae</taxon>
        <taxon>50 kb inversion clade</taxon>
        <taxon>NPAAA clade</taxon>
        <taxon>indigoferoid/millettioid clade</taxon>
        <taxon>Phaseoleae</taxon>
        <taxon>Vigna</taxon>
    </lineage>
</organism>
<dbReference type="Proteomes" id="UP001374535">
    <property type="component" value="Chromosome 9"/>
</dbReference>
<evidence type="ECO:0000313" key="2">
    <source>
        <dbReference type="Proteomes" id="UP001374535"/>
    </source>
</evidence>
<reference evidence="1 2" key="1">
    <citation type="journal article" date="2023" name="Life. Sci Alliance">
        <title>Evolutionary insights into 3D genome organization and epigenetic landscape of Vigna mungo.</title>
        <authorList>
            <person name="Junaid A."/>
            <person name="Singh B."/>
            <person name="Bhatia S."/>
        </authorList>
    </citation>
    <scope>NUCLEOTIDE SEQUENCE [LARGE SCALE GENOMIC DNA]</scope>
    <source>
        <strain evidence="1">Urdbean</strain>
    </source>
</reference>
<accession>A0AAQ3RLI0</accession>
<dbReference type="EMBL" id="CP144692">
    <property type="protein sequence ID" value="WVY97362.1"/>
    <property type="molecule type" value="Genomic_DNA"/>
</dbReference>
<name>A0AAQ3RLI0_VIGMU</name>
<sequence>MTPFSPAFLKRRRTTYPIPFTPLHQQIALRHLPVHVFLFLFPNLKRRISDPAIFPQQLHFHVFLFLFHTLKSRTPDPAIFTIFLQQIFPQQLHLHLLILLF</sequence>